<keyword evidence="7" id="KW-0472">Membrane</keyword>
<feature type="repeat" description="ANK" evidence="8">
    <location>
        <begin position="47"/>
        <end position="79"/>
    </location>
</feature>
<keyword evidence="3" id="KW-1052">Target cell membrane</keyword>
<evidence type="ECO:0000256" key="6">
    <source>
        <dbReference type="ARBA" id="ARBA00023043"/>
    </source>
</evidence>
<feature type="repeat" description="ANK" evidence="8">
    <location>
        <begin position="80"/>
        <end position="112"/>
    </location>
</feature>
<dbReference type="InterPro" id="IPR002110">
    <property type="entry name" value="Ankyrin_rpt"/>
</dbReference>
<dbReference type="PANTHER" id="PTHR24171:SF9">
    <property type="entry name" value="ANKYRIN REPEAT DOMAIN-CONTAINING PROTEIN 39"/>
    <property type="match status" value="1"/>
</dbReference>
<evidence type="ECO:0000256" key="5">
    <source>
        <dbReference type="ARBA" id="ARBA00023028"/>
    </source>
</evidence>
<dbReference type="GO" id="GO:0044231">
    <property type="term" value="C:host cell presynaptic membrane"/>
    <property type="evidence" value="ECO:0007669"/>
    <property type="project" value="UniProtKB-KW"/>
</dbReference>
<dbReference type="SUPFAM" id="SSF48403">
    <property type="entry name" value="Ankyrin repeat"/>
    <property type="match status" value="1"/>
</dbReference>
<keyword evidence="7" id="KW-1053">Target membrane</keyword>
<dbReference type="AlphaFoldDB" id="A0A6G1S397"/>
<dbReference type="Pfam" id="PF12796">
    <property type="entry name" value="Ank_2"/>
    <property type="match status" value="1"/>
</dbReference>
<dbReference type="SMART" id="SM00248">
    <property type="entry name" value="ANK"/>
    <property type="match status" value="4"/>
</dbReference>
<dbReference type="GO" id="GO:0006887">
    <property type="term" value="P:exocytosis"/>
    <property type="evidence" value="ECO:0007669"/>
    <property type="project" value="UniProtKB-KW"/>
</dbReference>
<sequence>MSVDDAKQETNSKPKPNPRVFAAKGKLLEMVKSIHNNPASINSADSDGYTPLHKASYGGHIDCVKYLLRHGANLEAKTNDDWRPLHCAVRWNNIVVADYLIRQGADINAQSSGGNTPLHIAASNGCYSVTFDIIQLLLFHPDCDYELKNQSGDTAFDIAKRSGPFYKLWSGVKTLMPDGSLVVEDSPPS</sequence>
<proteinExistence type="predicted"/>
<dbReference type="PANTHER" id="PTHR24171">
    <property type="entry name" value="ANKYRIN REPEAT DOMAIN-CONTAINING PROTEIN 39-RELATED"/>
    <property type="match status" value="1"/>
</dbReference>
<comment type="subcellular location">
    <subcellularLocation>
        <location evidence="1">Target cell membrane</location>
    </subcellularLocation>
</comment>
<keyword evidence="2" id="KW-0268">Exocytosis</keyword>
<keyword evidence="5" id="KW-0528">Neurotoxin</keyword>
<evidence type="ECO:0000256" key="7">
    <source>
        <dbReference type="ARBA" id="ARBA00023298"/>
    </source>
</evidence>
<name>A0A6G1S397_9ACAR</name>
<evidence type="ECO:0000256" key="4">
    <source>
        <dbReference type="ARBA" id="ARBA00022737"/>
    </source>
</evidence>
<evidence type="ECO:0000256" key="8">
    <source>
        <dbReference type="PROSITE-ProRule" id="PRU00023"/>
    </source>
</evidence>
<organism evidence="9">
    <name type="scientific">Aceria tosichella</name>
    <name type="common">wheat curl mite</name>
    <dbReference type="NCBI Taxonomy" id="561515"/>
    <lineage>
        <taxon>Eukaryota</taxon>
        <taxon>Metazoa</taxon>
        <taxon>Ecdysozoa</taxon>
        <taxon>Arthropoda</taxon>
        <taxon>Chelicerata</taxon>
        <taxon>Arachnida</taxon>
        <taxon>Acari</taxon>
        <taxon>Acariformes</taxon>
        <taxon>Trombidiformes</taxon>
        <taxon>Prostigmata</taxon>
        <taxon>Eupodina</taxon>
        <taxon>Eriophyoidea</taxon>
        <taxon>Eriophyidae</taxon>
        <taxon>Eriophyinae</taxon>
        <taxon>Aceriini</taxon>
        <taxon>Aceria</taxon>
    </lineage>
</organism>
<evidence type="ECO:0000313" key="9">
    <source>
        <dbReference type="EMBL" id="MDE44838.1"/>
    </source>
</evidence>
<dbReference type="EMBL" id="GGYP01000067">
    <property type="protein sequence ID" value="MDE44838.1"/>
    <property type="molecule type" value="Transcribed_RNA"/>
</dbReference>
<accession>A0A6G1S397</accession>
<protein>
    <submittedName>
        <fullName evidence="9">Ankyrin repeat domain-containing protein 49</fullName>
    </submittedName>
</protein>
<keyword evidence="5" id="KW-0800">Toxin</keyword>
<evidence type="ECO:0000256" key="1">
    <source>
        <dbReference type="ARBA" id="ARBA00004175"/>
    </source>
</evidence>
<dbReference type="PROSITE" id="PS50297">
    <property type="entry name" value="ANK_REP_REGION"/>
    <property type="match status" value="3"/>
</dbReference>
<evidence type="ECO:0000256" key="2">
    <source>
        <dbReference type="ARBA" id="ARBA00022483"/>
    </source>
</evidence>
<dbReference type="Gene3D" id="1.25.40.20">
    <property type="entry name" value="Ankyrin repeat-containing domain"/>
    <property type="match status" value="2"/>
</dbReference>
<dbReference type="InterPro" id="IPR036770">
    <property type="entry name" value="Ankyrin_rpt-contain_sf"/>
</dbReference>
<gene>
    <name evidence="9" type="primary">ANKRD49</name>
    <name evidence="9" type="ORF">g.19845</name>
</gene>
<keyword evidence="4" id="KW-0677">Repeat</keyword>
<dbReference type="PRINTS" id="PR01415">
    <property type="entry name" value="ANKYRIN"/>
</dbReference>
<dbReference type="Pfam" id="PF00023">
    <property type="entry name" value="Ank"/>
    <property type="match status" value="1"/>
</dbReference>
<keyword evidence="6 8" id="KW-0040">ANK repeat</keyword>
<evidence type="ECO:0000256" key="3">
    <source>
        <dbReference type="ARBA" id="ARBA00022537"/>
    </source>
</evidence>
<dbReference type="PROSITE" id="PS50088">
    <property type="entry name" value="ANK_REPEAT"/>
    <property type="match status" value="3"/>
</dbReference>
<keyword evidence="5" id="KW-0638">Presynaptic neurotoxin</keyword>
<dbReference type="GO" id="GO:0044218">
    <property type="term" value="C:other organism cell membrane"/>
    <property type="evidence" value="ECO:0007669"/>
    <property type="project" value="UniProtKB-KW"/>
</dbReference>
<reference evidence="9" key="1">
    <citation type="submission" date="2018-10" db="EMBL/GenBank/DDBJ databases">
        <title>Transcriptome assembly of Aceria tosichella (Wheat curl mite) Type 2.</title>
        <authorList>
            <person name="Scully E.D."/>
            <person name="Geib S.M."/>
            <person name="Palmer N.A."/>
            <person name="Gupta A.K."/>
            <person name="Sarath G."/>
            <person name="Tatineni S."/>
        </authorList>
    </citation>
    <scope>NUCLEOTIDE SEQUENCE</scope>
    <source>
        <strain evidence="9">LincolnNE</strain>
    </source>
</reference>
<feature type="repeat" description="ANK" evidence="8">
    <location>
        <begin position="113"/>
        <end position="138"/>
    </location>
</feature>